<evidence type="ECO:0000256" key="2">
    <source>
        <dbReference type="SAM" id="Phobius"/>
    </source>
</evidence>
<keyword evidence="5" id="KW-1185">Reference proteome</keyword>
<dbReference type="PROSITE" id="PS50011">
    <property type="entry name" value="PROTEIN_KINASE_DOM"/>
    <property type="match status" value="1"/>
</dbReference>
<protein>
    <recommendedName>
        <fullName evidence="3">Protein kinase domain-containing protein</fullName>
    </recommendedName>
</protein>
<dbReference type="SUPFAM" id="SSF56112">
    <property type="entry name" value="Protein kinase-like (PK-like)"/>
    <property type="match status" value="1"/>
</dbReference>
<comment type="caution">
    <text evidence="4">The sequence shown here is derived from an EMBL/GenBank/DDBJ whole genome shotgun (WGS) entry which is preliminary data.</text>
</comment>
<organism evidence="4 5">
    <name type="scientific">Blattamonas nauphoetae</name>
    <dbReference type="NCBI Taxonomy" id="2049346"/>
    <lineage>
        <taxon>Eukaryota</taxon>
        <taxon>Metamonada</taxon>
        <taxon>Preaxostyla</taxon>
        <taxon>Oxymonadida</taxon>
        <taxon>Blattamonas</taxon>
    </lineage>
</organism>
<dbReference type="Gene3D" id="1.10.510.10">
    <property type="entry name" value="Transferase(Phosphotransferase) domain 1"/>
    <property type="match status" value="1"/>
</dbReference>
<evidence type="ECO:0000313" key="5">
    <source>
        <dbReference type="Proteomes" id="UP001281761"/>
    </source>
</evidence>
<feature type="region of interest" description="Disordered" evidence="1">
    <location>
        <begin position="2880"/>
        <end position="2907"/>
    </location>
</feature>
<gene>
    <name evidence="4" type="ORF">BLNAU_18361</name>
</gene>
<dbReference type="Pfam" id="PF07714">
    <property type="entry name" value="PK_Tyr_Ser-Thr"/>
    <property type="match status" value="1"/>
</dbReference>
<accession>A0ABQ9X5T2</accession>
<dbReference type="EMBL" id="JARBJD010000221">
    <property type="protein sequence ID" value="KAK2946689.1"/>
    <property type="molecule type" value="Genomic_DNA"/>
</dbReference>
<dbReference type="InterPro" id="IPR011009">
    <property type="entry name" value="Kinase-like_dom_sf"/>
</dbReference>
<feature type="domain" description="Protein kinase" evidence="3">
    <location>
        <begin position="2640"/>
        <end position="3040"/>
    </location>
</feature>
<keyword evidence="2" id="KW-0472">Membrane</keyword>
<sequence length="3060" mass="331147">MIVPSTHDSWATIRIELSTHRNLESHMLVPFCDVLPNTEIPLETVKTEEGSGSVSIVGTGLSLNDHSLSTSTGPLFTFRQSTSASHTLPAHTYLLHSGLSNVTSSGMTDIGLVSPLSSQTLSASDMSHVTNHFDGTALLDINRGATVLCVNSSVSHSVSDRRANADVTHTIQDKHLTTRTDSSTLPSETTILSILRCTFIVSSAEYGGAFKVSVYNVDKVTVTSCNFHKCISNRVEGSDKSDGGALHLSGRMNTDTTTLKRLIAQVDKCVFSECFAVDAGGAVLIGRTEGTITNCYFDKCAADRASAIFAEDAKLTGSNNYIIGCVGNVSGPVFVNGWKELILDVSPKISKFYFRDNVRNISTTKGRDVYVGNMHNYPLTPEKITDCDTSSDYLGIHISNPDTDSASIPQVSRATHIVTSSMAMESSTATFTVTCAHAMTGTMAVLLDGDTLPRLIFVTFSNAITGTGTATVGAGGVLPSGKTYTLRSAVMPGWGLGMYIVSAVANTKDANTTTIEVTGFGLKEGSFWVLATNGDDEVNVTMTLTPSSSTTLTGDATLYPFGSSGQLKYDTEYTVKDVFFVNGLDEMNLVVNRPVTFKTPIEPARIETVSAGLNGKKDTIMVSMEGRKLHNKKQNVVIRRVGSSTTWSAEIFNVSESGCLVNFTVGDEETASSLKFGETYEIDSVGQGVDSFYVNPGRSFFVPLPPRIATLSFASGEITTNMTVLTVEGTSLPNEKTYRATTTSSHTFPIEFSSDTLGTSTIFLGWADEMKYGTQYTISSVKLSEEGKDDEFILLDSCEFTTPLGPSVSAIGCDFDSSTLNNVVLTVTSSGMSGESFTVQVSEKRDASNILSFSMTFSSTSGSKNVAVYKQTGTLEYGKEYELVKVFSLSVNAVIPSPALVLKVPAAPSRIIKAKCELGGTNETDALITLEGLFLPGGKSFSIMLFKLVSDVRTGDGFTLTGTISGTGNQTSTQLTETLYPSHANLSFGTDYEITALTIAETKTIVEETAKFSIPAEPSRIVGLKNTPNVDGNRTEIVVVGRWMDAGDYTVTLSPSASFTIRFEGTKTEERESKPTTLWLYGSTVDLSFDVSYTLVSVVKATPDAPEIFIDQPIAPFTIAGKTRLTEMRLESYSLDRKKADFVMTGLLLSTSKIYEVELKSASSSRWIAMKVDGSEWKGEAVLYPSADATLKYGDSYWINSFREQGTTVELLHDTLEVIEIIPEPPRLLSCSAEPAIGLNTTTLTLTTHALTSGANYSLTLRGSKLDVNDETSNNENSDVIITFLGQKTISQVLTLYPLNDADVEYGMNYSIISLSTKGETQPVLIEPIASSFRTPIEPARIETVSAGLNGKKDTAILTMSGRRLYDKQQKVVIGRVGSSMTWSAEIFNVSESGCLVNFTVGDDETDSSLKFGETYEIVSVGEGDDSFYVNPGRSFLVPLPPRIATLSFASGEITTNRTVLTVGGTSLPNGKTYRATTTSSHTFPIEFSSDTLGTSTIFLGWADEMKYGTQYTISSVKLSEEGKDDEFILLDSSEFTTPSGPSVSAIGCDFDSSTLNNVVLTVTSSGMNGEEFTVQVSEKQDASNILSFSMTFSSTSGSKNVAVYKQTGTLEYGKEYELVKVFSLSVNAVIPSPALVLKVPAAPSRIIKAKCELGGTNETDALITLEGLFLPGGKSFSITLFKLVSDVRTGDAFTLTGMISGTGNQTSTQLTETLYPSHANLSFGTDYEITALKIAEMKTVVEETTKFSIPAEPSRIVGLKNTPNVDGNRTEIVVVGRWMDAGDYTVTLSPSASFTITFEGVKSEERESKPTTLWLYGSKVDLSFDVSYTLVSVVKASPGTNEIFIDQPIAPFTIAEKTRLTEMRLESYSLDRKKADFVMTGLLLSTSKIYEVELKSASSSRWIAMKVDGSEWKGEAVLYPSADATLKYGDSYWINSFREQGTTVELLHDTLEVIEIIPEPPRLLSCSAEPATGLNTTILTLTTHALSSGVEYTLTLRGSKLDVNDDTSNNENSDVIIAVEGKATIVLPLTLYPLNDADVEYGMNYSIISLSSKGETQPVLIEQEASSFVTPSLPFRVENASSELTLSRNEVKIVLTGTSFPTPSEPSQAIEATLTGVSLGSPLTVSGEFDANGWISLKCWTETGHSHKLEFGEWYSVSAVSVASLSALVNNHVSFLVPLPPKVTEAWLKVKNSMGTGVRLVVSGEGLALSGDYEAELNNSLSFPIVFHSAASGASPTLLPIGGNNPLQFGQTYEITKISKSDNPDDLVLSPNVIIDPLKAPTEIELFSDSSSSDESFLCGEKTNPCHSMDAAWRIADSIGAKEIDIKLLNTSRLSTVMKVGKDCLLAFERGGFAEPRLEIGADVSHEKEKGLIVVDEGRFELRDVDVSIRPSSSDFVFLCVSDGVVVMKDSAIIGSSKSDTTDTLSNDDTVCWWSSGVFVLNNSHTSIHSTEFSFIPQGVFQQFGGILTIETSAFHDNTPLSQSSPSARRNIACSENGKVEIQTLNGGDGFRGSSGWISADECEVSGTDSTPNSPLFIPTLDTANSTVTLNKKTGSFLFSLSGSQLIECGLSVELYEINEKTNVTGQNISLPLSSLSPSPNNESSLVFNLTAKELSKSLSESMEWRMDLGFGKDQHTKWLLVQKSKQGKMAQSFGEALPWLIPVIVTSVVVLFLLLILLICLRRRQKAKQKKQPLTTQELDEDPFEMKDDIIDTAHPSSVGILRNNTAECKLLNEEKSSNPTFAANSTREPIRPMVRVMECQGEYAARTVVKTETLYDRLHRTKQPNWNTDRLRMIQQLVRGLAVARQSNMTDQILTELSPHKIVVNDSDEVFLLMTETGPTYSKSYQPVFVASQNENGQVAQEGETEQKNNIVEQNQTQQIPTHTPHSAEPETEPAAVEQSSHEGNQLAQLPRNDVFFRLPQSFVTDDGRSTLTSSSVMMKANENVRWTPPEVTGRKSGVDKEKAAVFSLGLILWEIETGEVPFGELDAMNAHRQIGVGGEMLMRKVCSETASLVRQCISLDPVTRPTLEQVASTLGFSLTTQTTKKGQSQQNEAIGV</sequence>
<keyword evidence="2" id="KW-1133">Transmembrane helix</keyword>
<evidence type="ECO:0000313" key="4">
    <source>
        <dbReference type="EMBL" id="KAK2946689.1"/>
    </source>
</evidence>
<name>A0ABQ9X5T2_9EUKA</name>
<evidence type="ECO:0000259" key="3">
    <source>
        <dbReference type="PROSITE" id="PS50011"/>
    </source>
</evidence>
<feature type="transmembrane region" description="Helical" evidence="2">
    <location>
        <begin position="2661"/>
        <end position="2683"/>
    </location>
</feature>
<dbReference type="InterPro" id="IPR051681">
    <property type="entry name" value="Ser/Thr_Kinases-Pseudokinases"/>
</dbReference>
<dbReference type="InterPro" id="IPR000719">
    <property type="entry name" value="Prot_kinase_dom"/>
</dbReference>
<dbReference type="InterPro" id="IPR001245">
    <property type="entry name" value="Ser-Thr/Tyr_kinase_cat_dom"/>
</dbReference>
<dbReference type="Proteomes" id="UP001281761">
    <property type="component" value="Unassembled WGS sequence"/>
</dbReference>
<proteinExistence type="predicted"/>
<evidence type="ECO:0000256" key="1">
    <source>
        <dbReference type="SAM" id="MobiDB-lite"/>
    </source>
</evidence>
<keyword evidence="2" id="KW-0812">Transmembrane</keyword>
<dbReference type="PANTHER" id="PTHR44329">
    <property type="entry name" value="SERINE/THREONINE-PROTEIN KINASE TNNI3K-RELATED"/>
    <property type="match status" value="1"/>
</dbReference>
<reference evidence="4 5" key="1">
    <citation type="journal article" date="2022" name="bioRxiv">
        <title>Genomics of Preaxostyla Flagellates Illuminates Evolutionary Transitions and the Path Towards Mitochondrial Loss.</title>
        <authorList>
            <person name="Novak L.V.F."/>
            <person name="Treitli S.C."/>
            <person name="Pyrih J."/>
            <person name="Halakuc P."/>
            <person name="Pipaliya S.V."/>
            <person name="Vacek V."/>
            <person name="Brzon O."/>
            <person name="Soukal P."/>
            <person name="Eme L."/>
            <person name="Dacks J.B."/>
            <person name="Karnkowska A."/>
            <person name="Elias M."/>
            <person name="Hampl V."/>
        </authorList>
    </citation>
    <scope>NUCLEOTIDE SEQUENCE [LARGE SCALE GENOMIC DNA]</scope>
    <source>
        <strain evidence="4">NAU3</strain>
        <tissue evidence="4">Gut</tissue>
    </source>
</reference>